<evidence type="ECO:0000256" key="4">
    <source>
        <dbReference type="SAM" id="Phobius"/>
    </source>
</evidence>
<dbReference type="PANTHER" id="PTHR10117:SF80">
    <property type="entry name" value="TRANSIENT-RECEPTOR-POTENTIAL-LIKE PROTEIN"/>
    <property type="match status" value="1"/>
</dbReference>
<protein>
    <submittedName>
        <fullName evidence="5">Uncharacterized protein</fullName>
    </submittedName>
</protein>
<gene>
    <name evidence="5" type="ORF">DEA37_0013127</name>
</gene>
<dbReference type="PANTHER" id="PTHR10117">
    <property type="entry name" value="TRANSIENT RECEPTOR POTENTIAL CHANNEL"/>
    <property type="match status" value="1"/>
</dbReference>
<feature type="transmembrane region" description="Helical" evidence="4">
    <location>
        <begin position="45"/>
        <end position="65"/>
    </location>
</feature>
<keyword evidence="4" id="KW-0812">Transmembrane</keyword>
<feature type="transmembrane region" description="Helical" evidence="4">
    <location>
        <begin position="77"/>
        <end position="97"/>
    </location>
</feature>
<reference evidence="5 6" key="1">
    <citation type="journal article" date="2019" name="Gigascience">
        <title>Whole-genome sequence of the oriental lung fluke Paragonimus westermani.</title>
        <authorList>
            <person name="Oey H."/>
            <person name="Zakrzewski M."/>
            <person name="Narain K."/>
            <person name="Devi K.R."/>
            <person name="Agatsuma T."/>
            <person name="Nawaratna S."/>
            <person name="Gobert G.N."/>
            <person name="Jones M.K."/>
            <person name="Ragan M.A."/>
            <person name="McManus D.P."/>
            <person name="Krause L."/>
        </authorList>
    </citation>
    <scope>NUCLEOTIDE SEQUENCE [LARGE SCALE GENOMIC DNA]</scope>
    <source>
        <strain evidence="5 6">IND2009</strain>
    </source>
</reference>
<comment type="caution">
    <text evidence="5">The sequence shown here is derived from an EMBL/GenBank/DDBJ whole genome shotgun (WGS) entry which is preliminary data.</text>
</comment>
<keyword evidence="1" id="KW-0813">Transport</keyword>
<dbReference type="InterPro" id="IPR002153">
    <property type="entry name" value="TRPC_channel"/>
</dbReference>
<dbReference type="GO" id="GO:0070679">
    <property type="term" value="F:inositol 1,4,5 trisphosphate binding"/>
    <property type="evidence" value="ECO:0007669"/>
    <property type="project" value="TreeGrafter"/>
</dbReference>
<sequence>MLFCVNIHDLIFSQFVAHPHCQHLLTTLWYDQLPGWRKRDPFTKVFLCFTFIVAMPVLAPIYLLHPHGRIGQLLRSPLIKFINHSASFAIFIFLLLIASTDSSTQDSLRVRSEIRGPVPNRIEIFILWWVIGKYLPHTKY</sequence>
<dbReference type="GO" id="GO:0034703">
    <property type="term" value="C:cation channel complex"/>
    <property type="evidence" value="ECO:0007669"/>
    <property type="project" value="TreeGrafter"/>
</dbReference>
<proteinExistence type="predicted"/>
<keyword evidence="4" id="KW-1133">Transmembrane helix</keyword>
<evidence type="ECO:0000256" key="3">
    <source>
        <dbReference type="ARBA" id="ARBA00023303"/>
    </source>
</evidence>
<dbReference type="Proteomes" id="UP000324629">
    <property type="component" value="Unassembled WGS sequence"/>
</dbReference>
<dbReference type="EMBL" id="QNGE01003214">
    <property type="protein sequence ID" value="KAA3674349.1"/>
    <property type="molecule type" value="Genomic_DNA"/>
</dbReference>
<evidence type="ECO:0000256" key="2">
    <source>
        <dbReference type="ARBA" id="ARBA00023065"/>
    </source>
</evidence>
<dbReference type="GO" id="GO:0005886">
    <property type="term" value="C:plasma membrane"/>
    <property type="evidence" value="ECO:0007669"/>
    <property type="project" value="TreeGrafter"/>
</dbReference>
<name>A0A5J4NGH8_9TREM</name>
<keyword evidence="2" id="KW-0406">Ion transport</keyword>
<dbReference type="GO" id="GO:0051480">
    <property type="term" value="P:regulation of cytosolic calcium ion concentration"/>
    <property type="evidence" value="ECO:0007669"/>
    <property type="project" value="TreeGrafter"/>
</dbReference>
<accession>A0A5J4NGH8</accession>
<dbReference type="GO" id="GO:0015279">
    <property type="term" value="F:store-operated calcium channel activity"/>
    <property type="evidence" value="ECO:0007669"/>
    <property type="project" value="TreeGrafter"/>
</dbReference>
<dbReference type="GO" id="GO:0007338">
    <property type="term" value="P:single fertilization"/>
    <property type="evidence" value="ECO:0007669"/>
    <property type="project" value="TreeGrafter"/>
</dbReference>
<evidence type="ECO:0000313" key="5">
    <source>
        <dbReference type="EMBL" id="KAA3674349.1"/>
    </source>
</evidence>
<organism evidence="5 6">
    <name type="scientific">Paragonimus westermani</name>
    <dbReference type="NCBI Taxonomy" id="34504"/>
    <lineage>
        <taxon>Eukaryota</taxon>
        <taxon>Metazoa</taxon>
        <taxon>Spiralia</taxon>
        <taxon>Lophotrochozoa</taxon>
        <taxon>Platyhelminthes</taxon>
        <taxon>Trematoda</taxon>
        <taxon>Digenea</taxon>
        <taxon>Plagiorchiida</taxon>
        <taxon>Troglotremata</taxon>
        <taxon>Troglotrematidae</taxon>
        <taxon>Paragonimus</taxon>
    </lineage>
</organism>
<keyword evidence="6" id="KW-1185">Reference proteome</keyword>
<keyword evidence="3" id="KW-0407">Ion channel</keyword>
<dbReference type="AlphaFoldDB" id="A0A5J4NGH8"/>
<evidence type="ECO:0000313" key="6">
    <source>
        <dbReference type="Proteomes" id="UP000324629"/>
    </source>
</evidence>
<keyword evidence="4" id="KW-0472">Membrane</keyword>
<evidence type="ECO:0000256" key="1">
    <source>
        <dbReference type="ARBA" id="ARBA00022448"/>
    </source>
</evidence>